<evidence type="ECO:0000256" key="7">
    <source>
        <dbReference type="ARBA" id="ARBA00022741"/>
    </source>
</evidence>
<evidence type="ECO:0000313" key="19">
    <source>
        <dbReference type="EMBL" id="SDX53841.1"/>
    </source>
</evidence>
<protein>
    <submittedName>
        <fullName evidence="19">Tyrosine-protein kinase Etk/Wzc</fullName>
    </submittedName>
</protein>
<comment type="catalytic activity">
    <reaction evidence="13">
        <text>L-tyrosyl-[protein] + ATP = O-phospho-L-tyrosyl-[protein] + ADP + H(+)</text>
        <dbReference type="Rhea" id="RHEA:10596"/>
        <dbReference type="Rhea" id="RHEA-COMP:10136"/>
        <dbReference type="Rhea" id="RHEA-COMP:20101"/>
        <dbReference type="ChEBI" id="CHEBI:15378"/>
        <dbReference type="ChEBI" id="CHEBI:30616"/>
        <dbReference type="ChEBI" id="CHEBI:46858"/>
        <dbReference type="ChEBI" id="CHEBI:61978"/>
        <dbReference type="ChEBI" id="CHEBI:456216"/>
    </reaction>
</comment>
<dbReference type="STRING" id="574349.SAMN05443545_10621"/>
<dbReference type="Gene3D" id="3.40.50.300">
    <property type="entry name" value="P-loop containing nucleotide triphosphate hydrolases"/>
    <property type="match status" value="1"/>
</dbReference>
<dbReference type="GO" id="GO:0005524">
    <property type="term" value="F:ATP binding"/>
    <property type="evidence" value="ECO:0007669"/>
    <property type="project" value="UniProtKB-KW"/>
</dbReference>
<dbReference type="Pfam" id="PF13807">
    <property type="entry name" value="GNVR"/>
    <property type="match status" value="1"/>
</dbReference>
<evidence type="ECO:0000256" key="15">
    <source>
        <dbReference type="SAM" id="Phobius"/>
    </source>
</evidence>
<evidence type="ECO:0000259" key="17">
    <source>
        <dbReference type="Pfam" id="PF13614"/>
    </source>
</evidence>
<dbReference type="Pfam" id="PF13614">
    <property type="entry name" value="AAA_31"/>
    <property type="match status" value="1"/>
</dbReference>
<keyword evidence="10 15" id="KW-1133">Transmembrane helix</keyword>
<evidence type="ECO:0000256" key="9">
    <source>
        <dbReference type="ARBA" id="ARBA00022840"/>
    </source>
</evidence>
<keyword evidence="7" id="KW-0547">Nucleotide-binding</keyword>
<dbReference type="EMBL" id="FNNI01000006">
    <property type="protein sequence ID" value="SDX53841.1"/>
    <property type="molecule type" value="Genomic_DNA"/>
</dbReference>
<keyword evidence="12" id="KW-0829">Tyrosine-protein kinase</keyword>
<dbReference type="InterPro" id="IPR025669">
    <property type="entry name" value="AAA_dom"/>
</dbReference>
<evidence type="ECO:0000259" key="16">
    <source>
        <dbReference type="Pfam" id="PF02706"/>
    </source>
</evidence>
<feature type="domain" description="AAA" evidence="17">
    <location>
        <begin position="580"/>
        <end position="692"/>
    </location>
</feature>
<dbReference type="RefSeq" id="WP_229806511.1">
    <property type="nucleotide sequence ID" value="NZ_BMXH01000010.1"/>
</dbReference>
<evidence type="ECO:0000256" key="5">
    <source>
        <dbReference type="ARBA" id="ARBA00022679"/>
    </source>
</evidence>
<evidence type="ECO:0000256" key="11">
    <source>
        <dbReference type="ARBA" id="ARBA00023136"/>
    </source>
</evidence>
<dbReference type="AlphaFoldDB" id="A0A1H3CI62"/>
<evidence type="ECO:0000256" key="1">
    <source>
        <dbReference type="ARBA" id="ARBA00004429"/>
    </source>
</evidence>
<evidence type="ECO:0000256" key="8">
    <source>
        <dbReference type="ARBA" id="ARBA00022777"/>
    </source>
</evidence>
<evidence type="ECO:0000256" key="12">
    <source>
        <dbReference type="ARBA" id="ARBA00023137"/>
    </source>
</evidence>
<dbReference type="CDD" id="cd05387">
    <property type="entry name" value="BY-kinase"/>
    <property type="match status" value="1"/>
</dbReference>
<dbReference type="GO" id="GO:0042802">
    <property type="term" value="F:identical protein binding"/>
    <property type="evidence" value="ECO:0007669"/>
    <property type="project" value="UniProtKB-ARBA"/>
</dbReference>
<comment type="similarity">
    <text evidence="2">Belongs to the etk/wzc family.</text>
</comment>
<evidence type="ECO:0000256" key="4">
    <source>
        <dbReference type="ARBA" id="ARBA00022519"/>
    </source>
</evidence>
<evidence type="ECO:0000313" key="20">
    <source>
        <dbReference type="Proteomes" id="UP000198500"/>
    </source>
</evidence>
<keyword evidence="3" id="KW-1003">Cell membrane</keyword>
<feature type="transmembrane region" description="Helical" evidence="15">
    <location>
        <begin position="35"/>
        <end position="54"/>
    </location>
</feature>
<keyword evidence="9" id="KW-0067">ATP-binding</keyword>
<accession>A0A1H3CI62</accession>
<organism evidence="19 20">
    <name type="scientific">Aidingimonas halophila</name>
    <dbReference type="NCBI Taxonomy" id="574349"/>
    <lineage>
        <taxon>Bacteria</taxon>
        <taxon>Pseudomonadati</taxon>
        <taxon>Pseudomonadota</taxon>
        <taxon>Gammaproteobacteria</taxon>
        <taxon>Oceanospirillales</taxon>
        <taxon>Halomonadaceae</taxon>
        <taxon>Aidingimonas</taxon>
    </lineage>
</organism>
<dbReference type="InterPro" id="IPR003856">
    <property type="entry name" value="LPS_length_determ_N"/>
</dbReference>
<comment type="subcellular location">
    <subcellularLocation>
        <location evidence="1">Cell inner membrane</location>
        <topology evidence="1">Multi-pass membrane protein</topology>
    </subcellularLocation>
</comment>
<keyword evidence="11 15" id="KW-0472">Membrane</keyword>
<keyword evidence="4" id="KW-0997">Cell inner membrane</keyword>
<evidence type="ECO:0000256" key="14">
    <source>
        <dbReference type="SAM" id="Coils"/>
    </source>
</evidence>
<dbReference type="InterPro" id="IPR032807">
    <property type="entry name" value="GNVR"/>
</dbReference>
<dbReference type="GO" id="GO:0005886">
    <property type="term" value="C:plasma membrane"/>
    <property type="evidence" value="ECO:0007669"/>
    <property type="project" value="UniProtKB-SubCell"/>
</dbReference>
<keyword evidence="5" id="KW-0808">Transferase</keyword>
<keyword evidence="14" id="KW-0175">Coiled coil</keyword>
<dbReference type="FunFam" id="3.40.50.300:FF:000527">
    <property type="entry name" value="Tyrosine-protein kinase etk"/>
    <property type="match status" value="1"/>
</dbReference>
<reference evidence="19 20" key="1">
    <citation type="submission" date="2016-10" db="EMBL/GenBank/DDBJ databases">
        <authorList>
            <person name="de Groot N.N."/>
        </authorList>
    </citation>
    <scope>NUCLEOTIDE SEQUENCE [LARGE SCALE GENOMIC DNA]</scope>
    <source>
        <strain evidence="19 20">DSM 19219</strain>
    </source>
</reference>
<keyword evidence="20" id="KW-1185">Reference proteome</keyword>
<dbReference type="Pfam" id="PF23607">
    <property type="entry name" value="WZC_N"/>
    <property type="match status" value="1"/>
</dbReference>
<gene>
    <name evidence="19" type="ORF">SAMN05443545_10621</name>
</gene>
<dbReference type="Pfam" id="PF02706">
    <property type="entry name" value="Wzz"/>
    <property type="match status" value="1"/>
</dbReference>
<feature type="domain" description="Tyrosine-protein kinase G-rich" evidence="18">
    <location>
        <begin position="408"/>
        <end position="486"/>
    </location>
</feature>
<dbReference type="PANTHER" id="PTHR32309">
    <property type="entry name" value="TYROSINE-PROTEIN KINASE"/>
    <property type="match status" value="1"/>
</dbReference>
<evidence type="ECO:0000256" key="13">
    <source>
        <dbReference type="ARBA" id="ARBA00053015"/>
    </source>
</evidence>
<keyword evidence="6 15" id="KW-0812">Transmembrane</keyword>
<evidence type="ECO:0000256" key="6">
    <source>
        <dbReference type="ARBA" id="ARBA00022692"/>
    </source>
</evidence>
<dbReference type="Gene3D" id="1.10.287.1490">
    <property type="match status" value="1"/>
</dbReference>
<evidence type="ECO:0000259" key="18">
    <source>
        <dbReference type="Pfam" id="PF13807"/>
    </source>
</evidence>
<feature type="coiled-coil region" evidence="14">
    <location>
        <begin position="295"/>
        <end position="401"/>
    </location>
</feature>
<dbReference type="InterPro" id="IPR050445">
    <property type="entry name" value="Bact_polysacc_biosynth/exp"/>
</dbReference>
<dbReference type="InterPro" id="IPR005702">
    <property type="entry name" value="Wzc-like_C"/>
</dbReference>
<evidence type="ECO:0000256" key="2">
    <source>
        <dbReference type="ARBA" id="ARBA00008883"/>
    </source>
</evidence>
<dbReference type="NCBIfam" id="TIGR01007">
    <property type="entry name" value="eps_fam"/>
    <property type="match status" value="1"/>
</dbReference>
<dbReference type="SUPFAM" id="SSF52540">
    <property type="entry name" value="P-loop containing nucleoside triphosphate hydrolases"/>
    <property type="match status" value="1"/>
</dbReference>
<sequence length="758" mass="82895">MNQMPFLPNRNEPSSGTSGDIDFGRLFGMLLDHKWFIILVTALFFVGGVVYAALSTPIYQGDALVQVERRSSVSPLGDLDSIMGNEESNTSAEVEILRSRMVLGKVVDRTGLDTLVIPEKVPYIGEYVRRNGIARPEPFSVPYLSQWGIDEIDLPDLLGIDTAAWGGESVRVGRFDVDASLRGYPFTLRVEDGDSYSLLQGERTIGQGRVGDNVTFLDGDMHLRVSEITAPAGVEFTLVKQTRAAAAGSLGARLGVSEQGASGGSSTGMLRLRLTGTDRAEIQDSLDAISEAFLMQNVERQSAQADQSLEFLEEQAPELRTKLNEAEERLNQYRVDTNSVDLNSESQSVVNQVIAVEQQLSDLELQEAELAQRFTGNHPSYRALGRQRAHLMEEREELNQRIDSLPAAQQEVVRLTRDVEVTQAIYVNLLNRAQELQVAKAGTIGNVRIIDDTVVGAGPIAPNKPVIVMLATVMGGFLSVAFVLARGFLNRGVENPEQLEALGLPVYATVPLSDAQTKLVKRIKHRRDKKSRAVIGGLLASTNPTDTAIEAMRGLRTSLHFAMLDAINNSIMITGPSPDVGKSFLSANLGAVCAQAEQRVLIVDADMRKGHIHHIFGDKPDNGLSDVLSGRCHWQQAIRHTSIEGLCYLSRGVVPPNPSELLMQERFSRFLQSVSPEFDLVIIDTPPILAVTDAAIVGKQIGTTLMVARFQLNPPREVNIALKRLENAGVDVKGCIMNALENKAAASYGYGYYHYTYS</sequence>
<evidence type="ECO:0000256" key="10">
    <source>
        <dbReference type="ARBA" id="ARBA00022989"/>
    </source>
</evidence>
<keyword evidence="8 19" id="KW-0418">Kinase</keyword>
<name>A0A1H3CI62_9GAMM</name>
<dbReference type="PANTHER" id="PTHR32309:SF32">
    <property type="entry name" value="TYROSINE-PROTEIN KINASE ETK-RELATED"/>
    <property type="match status" value="1"/>
</dbReference>
<evidence type="ECO:0000256" key="3">
    <source>
        <dbReference type="ARBA" id="ARBA00022475"/>
    </source>
</evidence>
<dbReference type="Proteomes" id="UP000198500">
    <property type="component" value="Unassembled WGS sequence"/>
</dbReference>
<feature type="domain" description="Polysaccharide chain length determinant N-terminal" evidence="16">
    <location>
        <begin position="20"/>
        <end position="108"/>
    </location>
</feature>
<dbReference type="InterPro" id="IPR027417">
    <property type="entry name" value="P-loop_NTPase"/>
</dbReference>
<proteinExistence type="inferred from homology"/>
<dbReference type="GO" id="GO:0004713">
    <property type="term" value="F:protein tyrosine kinase activity"/>
    <property type="evidence" value="ECO:0007669"/>
    <property type="project" value="UniProtKB-KW"/>
</dbReference>